<feature type="region of interest" description="Disordered" evidence="3">
    <location>
        <begin position="1"/>
        <end position="26"/>
    </location>
</feature>
<dbReference type="RefSeq" id="WP_105303044.1">
    <property type="nucleotide sequence ID" value="NZ_JAQXPC010000087.1"/>
</dbReference>
<feature type="compositionally biased region" description="Low complexity" evidence="3">
    <location>
        <begin position="14"/>
        <end position="26"/>
    </location>
</feature>
<dbReference type="AlphaFoldDB" id="A0A7X2NRI6"/>
<dbReference type="SUPFAM" id="SSF117916">
    <property type="entry name" value="Fe-S cluster assembly (FSCA) domain-like"/>
    <property type="match status" value="1"/>
</dbReference>
<comment type="function">
    <text evidence="2">May be involved in the formation or repair of [Fe-S] clusters present in iron-sulfur proteins.</text>
</comment>
<evidence type="ECO:0000313" key="6">
    <source>
        <dbReference type="Proteomes" id="UP000461880"/>
    </source>
</evidence>
<dbReference type="PANTHER" id="PTHR11178">
    <property type="entry name" value="IRON-SULFUR CLUSTER SCAFFOLD PROTEIN NFU-RELATED"/>
    <property type="match status" value="1"/>
</dbReference>
<accession>A0A7X2NRI6</accession>
<evidence type="ECO:0000259" key="4">
    <source>
        <dbReference type="Pfam" id="PF01106"/>
    </source>
</evidence>
<evidence type="ECO:0000256" key="1">
    <source>
        <dbReference type="ARBA" id="ARBA00006420"/>
    </source>
</evidence>
<evidence type="ECO:0000256" key="2">
    <source>
        <dbReference type="ARBA" id="ARBA00049958"/>
    </source>
</evidence>
<dbReference type="GO" id="GO:0051536">
    <property type="term" value="F:iron-sulfur cluster binding"/>
    <property type="evidence" value="ECO:0007669"/>
    <property type="project" value="InterPro"/>
</dbReference>
<dbReference type="InterPro" id="IPR034904">
    <property type="entry name" value="FSCA_dom_sf"/>
</dbReference>
<sequence>MSESKTEIDETAAAKESAPAETAPSPDLLERIEKVINKIRPYIQQDGGDVQLVDYKDGVVTVRMLGACAGCMSIDSTLTDGIQAILIDEIPEVKEVKLDTTFTGYGGFGGGDYSWY</sequence>
<reference evidence="5 6" key="1">
    <citation type="submission" date="2019-08" db="EMBL/GenBank/DDBJ databases">
        <title>In-depth cultivation of the pig gut microbiome towards novel bacterial diversity and tailored functional studies.</title>
        <authorList>
            <person name="Wylensek D."/>
            <person name="Hitch T.C.A."/>
            <person name="Clavel T."/>
        </authorList>
    </citation>
    <scope>NUCLEOTIDE SEQUENCE [LARGE SCALE GENOMIC DNA]</scope>
    <source>
        <strain evidence="5 6">Oil+RF-744-GAM-WT-6</strain>
    </source>
</reference>
<dbReference type="GO" id="GO:0016226">
    <property type="term" value="P:iron-sulfur cluster assembly"/>
    <property type="evidence" value="ECO:0007669"/>
    <property type="project" value="InterPro"/>
</dbReference>
<proteinExistence type="inferred from homology"/>
<dbReference type="InterPro" id="IPR001075">
    <property type="entry name" value="NIF_FeS_clus_asmbl_NifU_C"/>
</dbReference>
<dbReference type="EMBL" id="VUMN01000003">
    <property type="protein sequence ID" value="MSS57743.1"/>
    <property type="molecule type" value="Genomic_DNA"/>
</dbReference>
<gene>
    <name evidence="5" type="ORF">FYJ51_02335</name>
</gene>
<dbReference type="GO" id="GO:0005506">
    <property type="term" value="F:iron ion binding"/>
    <property type="evidence" value="ECO:0007669"/>
    <property type="project" value="InterPro"/>
</dbReference>
<feature type="domain" description="NIF system FeS cluster assembly NifU C-terminal" evidence="4">
    <location>
        <begin position="32"/>
        <end position="96"/>
    </location>
</feature>
<dbReference type="PANTHER" id="PTHR11178:SF1">
    <property type="entry name" value="NFU1 IRON-SULFUR CLUSTER SCAFFOLD HOMOLOG, MITOCHONDRIAL"/>
    <property type="match status" value="1"/>
</dbReference>
<dbReference type="Proteomes" id="UP000461880">
    <property type="component" value="Unassembled WGS sequence"/>
</dbReference>
<protein>
    <submittedName>
        <fullName evidence="5">NifU family protein</fullName>
    </submittedName>
</protein>
<name>A0A7X2NRI6_9FIRM</name>
<dbReference type="Gene3D" id="3.30.300.130">
    <property type="entry name" value="Fe-S cluster assembly (FSCA)"/>
    <property type="match status" value="1"/>
</dbReference>
<evidence type="ECO:0000256" key="3">
    <source>
        <dbReference type="SAM" id="MobiDB-lite"/>
    </source>
</evidence>
<organism evidence="5 6">
    <name type="scientific">Stecheria intestinalis</name>
    <dbReference type="NCBI Taxonomy" id="2606630"/>
    <lineage>
        <taxon>Bacteria</taxon>
        <taxon>Bacillati</taxon>
        <taxon>Bacillota</taxon>
        <taxon>Erysipelotrichia</taxon>
        <taxon>Erysipelotrichales</taxon>
        <taxon>Erysipelotrichaceae</taxon>
        <taxon>Stecheria</taxon>
    </lineage>
</organism>
<keyword evidence="6" id="KW-1185">Reference proteome</keyword>
<evidence type="ECO:0000313" key="5">
    <source>
        <dbReference type="EMBL" id="MSS57743.1"/>
    </source>
</evidence>
<comment type="caution">
    <text evidence="5">The sequence shown here is derived from an EMBL/GenBank/DDBJ whole genome shotgun (WGS) entry which is preliminary data.</text>
</comment>
<comment type="similarity">
    <text evidence="1">Belongs to the NifU family.</text>
</comment>
<dbReference type="Pfam" id="PF01106">
    <property type="entry name" value="NifU"/>
    <property type="match status" value="1"/>
</dbReference>